<evidence type="ECO:0000256" key="4">
    <source>
        <dbReference type="ARBA" id="ARBA00023136"/>
    </source>
</evidence>
<accession>A0A3M8Q4E7</accession>
<keyword evidence="4 6" id="KW-0472">Membrane</keyword>
<dbReference type="InterPro" id="IPR006260">
    <property type="entry name" value="TonB/TolA_C"/>
</dbReference>
<dbReference type="AlphaFoldDB" id="A0A3M8Q4E7"/>
<evidence type="ECO:0000313" key="8">
    <source>
        <dbReference type="Proteomes" id="UP000280507"/>
    </source>
</evidence>
<gene>
    <name evidence="7" type="primary">tolA</name>
    <name evidence="7" type="ORF">EBI00_11080</name>
</gene>
<dbReference type="Gene3D" id="3.30.1150.10">
    <property type="match status" value="1"/>
</dbReference>
<dbReference type="GO" id="GO:0019534">
    <property type="term" value="F:toxin transmembrane transporter activity"/>
    <property type="evidence" value="ECO:0007669"/>
    <property type="project" value="InterPro"/>
</dbReference>
<evidence type="ECO:0000256" key="3">
    <source>
        <dbReference type="ARBA" id="ARBA00022989"/>
    </source>
</evidence>
<dbReference type="EMBL" id="RIZG01000006">
    <property type="protein sequence ID" value="RNF50014.1"/>
    <property type="molecule type" value="Genomic_DNA"/>
</dbReference>
<dbReference type="Pfam" id="PF13103">
    <property type="entry name" value="TonB_2"/>
    <property type="match status" value="1"/>
</dbReference>
<evidence type="ECO:0000256" key="5">
    <source>
        <dbReference type="SAM" id="MobiDB-lite"/>
    </source>
</evidence>
<dbReference type="RefSeq" id="WP_123095997.1">
    <property type="nucleotide sequence ID" value="NZ_RIZG01000006.1"/>
</dbReference>
<dbReference type="GO" id="GO:0043213">
    <property type="term" value="P:bacteriocin transport"/>
    <property type="evidence" value="ECO:0007669"/>
    <property type="project" value="InterPro"/>
</dbReference>
<name>A0A3M8Q4E7_9GAMM</name>
<keyword evidence="2 6" id="KW-0812">Transmembrane</keyword>
<evidence type="ECO:0000313" key="7">
    <source>
        <dbReference type="EMBL" id="RNF50014.1"/>
    </source>
</evidence>
<dbReference type="InterPro" id="IPR014161">
    <property type="entry name" value="Tol-Pal_TolA"/>
</dbReference>
<dbReference type="OrthoDB" id="9779830at2"/>
<comment type="subcellular location">
    <subcellularLocation>
        <location evidence="1">Membrane</location>
        <topology evidence="1">Single-pass membrane protein</topology>
    </subcellularLocation>
</comment>
<evidence type="ECO:0000256" key="1">
    <source>
        <dbReference type="ARBA" id="ARBA00004167"/>
    </source>
</evidence>
<organism evidence="7 8">
    <name type="scientific">Marinomonas hwangdonensis</name>
    <dbReference type="NCBI Taxonomy" id="1053647"/>
    <lineage>
        <taxon>Bacteria</taxon>
        <taxon>Pseudomonadati</taxon>
        <taxon>Pseudomonadota</taxon>
        <taxon>Gammaproteobacteria</taxon>
        <taxon>Oceanospirillales</taxon>
        <taxon>Oceanospirillaceae</taxon>
        <taxon>Marinomonas</taxon>
    </lineage>
</organism>
<proteinExistence type="predicted"/>
<feature type="compositionally biased region" description="Basic and acidic residues" evidence="5">
    <location>
        <begin position="164"/>
        <end position="206"/>
    </location>
</feature>
<keyword evidence="3 6" id="KW-1133">Transmembrane helix</keyword>
<dbReference type="Proteomes" id="UP000280507">
    <property type="component" value="Unassembled WGS sequence"/>
</dbReference>
<evidence type="ECO:0000256" key="2">
    <source>
        <dbReference type="ARBA" id="ARBA00022692"/>
    </source>
</evidence>
<feature type="region of interest" description="Disordered" evidence="5">
    <location>
        <begin position="164"/>
        <end position="216"/>
    </location>
</feature>
<keyword evidence="8" id="KW-1185">Reference proteome</keyword>
<dbReference type="NCBIfam" id="TIGR02794">
    <property type="entry name" value="tolA_full"/>
    <property type="match status" value="1"/>
</dbReference>
<dbReference type="NCBIfam" id="TIGR01352">
    <property type="entry name" value="tonB_Cterm"/>
    <property type="match status" value="1"/>
</dbReference>
<sequence>MKWLRTESYHIPTILAISLHLGIVIVGLVVADFSSSEPPEPKRPPIVNATVVDVSETIIGKREAEQRAAEQAALAEERRRQAQQKADSERRALEERRNQLAREKQAQEAAKQKELERQRQAQKLEQERAAKQAEEKRRLEKRLAEKQLAERQLAEKQRIEEQARKEAEAKRAQEERQRQQEEQRLEQERQRQAEAAKIAEQKRAEEAAAQAAAEEKKKKAAEEAQMVQSISSLINSRVAAVWSRPPSARNNMRTQLRIDFLPNGEVLNVQIMKGSGDALFDARAVDAVYKVRRIEELAQVDSYVFERNFRTVELIFNPQDLRN</sequence>
<feature type="transmembrane region" description="Helical" evidence="6">
    <location>
        <begin position="12"/>
        <end position="31"/>
    </location>
</feature>
<dbReference type="GO" id="GO:0016020">
    <property type="term" value="C:membrane"/>
    <property type="evidence" value="ECO:0007669"/>
    <property type="project" value="UniProtKB-SubCell"/>
</dbReference>
<feature type="compositionally biased region" description="Basic and acidic residues" evidence="5">
    <location>
        <begin position="75"/>
        <end position="129"/>
    </location>
</feature>
<feature type="region of interest" description="Disordered" evidence="5">
    <location>
        <begin position="73"/>
        <end position="129"/>
    </location>
</feature>
<protein>
    <submittedName>
        <fullName evidence="7">Cell envelope integrity protein TolA</fullName>
    </submittedName>
</protein>
<comment type="caution">
    <text evidence="7">The sequence shown here is derived from an EMBL/GenBank/DDBJ whole genome shotgun (WGS) entry which is preliminary data.</text>
</comment>
<dbReference type="SUPFAM" id="SSF74653">
    <property type="entry name" value="TolA/TonB C-terminal domain"/>
    <property type="match status" value="1"/>
</dbReference>
<evidence type="ECO:0000256" key="6">
    <source>
        <dbReference type="SAM" id="Phobius"/>
    </source>
</evidence>
<reference evidence="7 8" key="1">
    <citation type="journal article" date="2012" name="Int. J. Syst. Evol. Microbiol.">
        <title>Marinomonas hwangdonensis sp. nov., isolated from seawater.</title>
        <authorList>
            <person name="Jung Y.T."/>
            <person name="Oh T.K."/>
            <person name="Yoon J.H."/>
        </authorList>
    </citation>
    <scope>NUCLEOTIDE SEQUENCE [LARGE SCALE GENOMIC DNA]</scope>
    <source>
        <strain evidence="7 8">HDW-15</strain>
    </source>
</reference>